<dbReference type="Pfam" id="PF02190">
    <property type="entry name" value="LON_substr_bdg"/>
    <property type="match status" value="1"/>
</dbReference>
<dbReference type="SMART" id="SM00184">
    <property type="entry name" value="RING"/>
    <property type="match status" value="1"/>
</dbReference>
<feature type="domain" description="Lon N-terminal" evidence="3">
    <location>
        <begin position="251"/>
        <end position="452"/>
    </location>
</feature>
<dbReference type="CDD" id="cd16514">
    <property type="entry name" value="RING-HC_LONFs_rpt2"/>
    <property type="match status" value="1"/>
</dbReference>
<comment type="caution">
    <text evidence="4">The sequence shown here is derived from an EMBL/GenBank/DDBJ whole genome shotgun (WGS) entry which is preliminary data.</text>
</comment>
<dbReference type="InterPro" id="IPR046336">
    <property type="entry name" value="Lon_prtase_N_sf"/>
</dbReference>
<accession>A0AAW1SD89</accession>
<dbReference type="Gene3D" id="3.30.40.10">
    <property type="entry name" value="Zinc/RING finger domain, C3HC4 (zinc finger)"/>
    <property type="match status" value="1"/>
</dbReference>
<sequence>MSSHKWEEAAKQFTLALKQATEPADVAGLLCERSRSYASLSSHIRSIPAAQSEYAAINGLDPVMLAQLALKDAQRASSLTPDRVYPLVLQGKAYMLMERFADAKGALEQGLRIDPDDRKLKDALAILGRDWPSAAAAVAPAVDADWEGSAKRARTVGHCDDLECSLCSNMFFEPVTTPCGHSFCRACFARTTDHFNKCPLCRTVVHVGRELPVSVTLAAILERSFPEEYAARRAETRGLGAGSAGAGNASQAPLPLFVMSCVLPGETIGLNIFEPRYRLMVRRCMEGNRRFGMATLRAGNQLNEVATECEITECQPQPDGRYHLEIVGRRRFRIEEAWELDGYRVARPGVMADARPEAGSAEAAELEALTEQATQLVAQWIERVRRLLVGEVRVLELLRRAGERPPPGDHEALSFWVANLMPFKPSERARMLATSVTRERLAFQLTRLRQTDETNCCVM</sequence>
<evidence type="ECO:0000259" key="2">
    <source>
        <dbReference type="PROSITE" id="PS50089"/>
    </source>
</evidence>
<dbReference type="Gene3D" id="1.20.58.1480">
    <property type="match status" value="1"/>
</dbReference>
<dbReference type="InterPro" id="IPR015947">
    <property type="entry name" value="PUA-like_sf"/>
</dbReference>
<dbReference type="EMBL" id="JALJOU010000005">
    <property type="protein sequence ID" value="KAK9843647.1"/>
    <property type="molecule type" value="Genomic_DNA"/>
</dbReference>
<dbReference type="SUPFAM" id="SSF88697">
    <property type="entry name" value="PUA domain-like"/>
    <property type="match status" value="1"/>
</dbReference>
<gene>
    <name evidence="4" type="ORF">WJX81_000969</name>
</gene>
<reference evidence="4 5" key="1">
    <citation type="journal article" date="2024" name="Nat. Commun.">
        <title>Phylogenomics reveals the evolutionary origins of lichenization in chlorophyte algae.</title>
        <authorList>
            <person name="Puginier C."/>
            <person name="Libourel C."/>
            <person name="Otte J."/>
            <person name="Skaloud P."/>
            <person name="Haon M."/>
            <person name="Grisel S."/>
            <person name="Petersen M."/>
            <person name="Berrin J.G."/>
            <person name="Delaux P.M."/>
            <person name="Dal Grande F."/>
            <person name="Keller J."/>
        </authorList>
    </citation>
    <scope>NUCLEOTIDE SEQUENCE [LARGE SCALE GENOMIC DNA]</scope>
    <source>
        <strain evidence="4 5">SAG 245.80</strain>
    </source>
</reference>
<dbReference type="AlphaFoldDB" id="A0AAW1SD89"/>
<dbReference type="PROSITE" id="PS51787">
    <property type="entry name" value="LON_N"/>
    <property type="match status" value="1"/>
</dbReference>
<feature type="domain" description="RING-type" evidence="2">
    <location>
        <begin position="164"/>
        <end position="202"/>
    </location>
</feature>
<dbReference type="Pfam" id="PF13923">
    <property type="entry name" value="zf-C3HC4_2"/>
    <property type="match status" value="1"/>
</dbReference>
<dbReference type="PANTHER" id="PTHR23327:SF42">
    <property type="entry name" value="LON PEPTIDASE N-TERMINAL DOMAIN AND RING FINGER PROTEIN C14F5.10C"/>
    <property type="match status" value="1"/>
</dbReference>
<evidence type="ECO:0000313" key="4">
    <source>
        <dbReference type="EMBL" id="KAK9843647.1"/>
    </source>
</evidence>
<protein>
    <recommendedName>
        <fullName evidence="6">LON peptidase N-terminal domain and RING finger protein 1</fullName>
    </recommendedName>
</protein>
<organism evidence="4 5">
    <name type="scientific">Elliptochloris bilobata</name>
    <dbReference type="NCBI Taxonomy" id="381761"/>
    <lineage>
        <taxon>Eukaryota</taxon>
        <taxon>Viridiplantae</taxon>
        <taxon>Chlorophyta</taxon>
        <taxon>core chlorophytes</taxon>
        <taxon>Trebouxiophyceae</taxon>
        <taxon>Trebouxiophyceae incertae sedis</taxon>
        <taxon>Elliptochloris clade</taxon>
        <taxon>Elliptochloris</taxon>
    </lineage>
</organism>
<evidence type="ECO:0008006" key="6">
    <source>
        <dbReference type="Google" id="ProtNLM"/>
    </source>
</evidence>
<dbReference type="SUPFAM" id="SSF48452">
    <property type="entry name" value="TPR-like"/>
    <property type="match status" value="1"/>
</dbReference>
<keyword evidence="1" id="KW-0863">Zinc-finger</keyword>
<keyword evidence="1" id="KW-0479">Metal-binding</keyword>
<dbReference type="GO" id="GO:0008270">
    <property type="term" value="F:zinc ion binding"/>
    <property type="evidence" value="ECO:0007669"/>
    <property type="project" value="UniProtKB-KW"/>
</dbReference>
<dbReference type="GO" id="GO:0005737">
    <property type="term" value="C:cytoplasm"/>
    <property type="evidence" value="ECO:0007669"/>
    <property type="project" value="UniProtKB-ARBA"/>
</dbReference>
<keyword evidence="1" id="KW-0862">Zinc</keyword>
<dbReference type="Gene3D" id="2.30.130.40">
    <property type="entry name" value="LON domain-like"/>
    <property type="match status" value="1"/>
</dbReference>
<proteinExistence type="predicted"/>
<dbReference type="SUPFAM" id="SSF57850">
    <property type="entry name" value="RING/U-box"/>
    <property type="match status" value="1"/>
</dbReference>
<dbReference type="InterPro" id="IPR001841">
    <property type="entry name" value="Znf_RING"/>
</dbReference>
<dbReference type="InterPro" id="IPR003111">
    <property type="entry name" value="Lon_prtase_N"/>
</dbReference>
<dbReference type="PROSITE" id="PS50089">
    <property type="entry name" value="ZF_RING_2"/>
    <property type="match status" value="1"/>
</dbReference>
<keyword evidence="5" id="KW-1185">Reference proteome</keyword>
<dbReference type="GO" id="GO:0061630">
    <property type="term" value="F:ubiquitin protein ligase activity"/>
    <property type="evidence" value="ECO:0007669"/>
    <property type="project" value="TreeGrafter"/>
</dbReference>
<dbReference type="Gene3D" id="1.25.40.10">
    <property type="entry name" value="Tetratricopeptide repeat domain"/>
    <property type="match status" value="1"/>
</dbReference>
<dbReference type="InterPro" id="IPR011990">
    <property type="entry name" value="TPR-like_helical_dom_sf"/>
</dbReference>
<dbReference type="PANTHER" id="PTHR23327">
    <property type="entry name" value="RING FINGER PROTEIN 127"/>
    <property type="match status" value="1"/>
</dbReference>
<dbReference type="Proteomes" id="UP001445335">
    <property type="component" value="Unassembled WGS sequence"/>
</dbReference>
<evidence type="ECO:0000313" key="5">
    <source>
        <dbReference type="Proteomes" id="UP001445335"/>
    </source>
</evidence>
<dbReference type="InterPro" id="IPR013083">
    <property type="entry name" value="Znf_RING/FYVE/PHD"/>
</dbReference>
<dbReference type="SMART" id="SM00464">
    <property type="entry name" value="LON"/>
    <property type="match status" value="1"/>
</dbReference>
<name>A0AAW1SD89_9CHLO</name>
<evidence type="ECO:0000259" key="3">
    <source>
        <dbReference type="PROSITE" id="PS51787"/>
    </source>
</evidence>
<evidence type="ECO:0000256" key="1">
    <source>
        <dbReference type="PROSITE-ProRule" id="PRU00175"/>
    </source>
</evidence>